<dbReference type="Proteomes" id="UP000252167">
    <property type="component" value="Unassembled WGS sequence"/>
</dbReference>
<dbReference type="AlphaFoldDB" id="A0A365YCF6"/>
<evidence type="ECO:0000313" key="4">
    <source>
        <dbReference type="Proteomes" id="UP000477543"/>
    </source>
</evidence>
<dbReference type="PANTHER" id="PTHR39185:SF1">
    <property type="entry name" value="SWARMING MOTILITY PROTEIN SWRD"/>
    <property type="match status" value="1"/>
</dbReference>
<evidence type="ECO:0000313" key="1">
    <source>
        <dbReference type="EMBL" id="NAZ16738.1"/>
    </source>
</evidence>
<organism evidence="2 3">
    <name type="scientific">Glutamicibacter soli</name>
    <dbReference type="NCBI Taxonomy" id="453836"/>
    <lineage>
        <taxon>Bacteria</taxon>
        <taxon>Bacillati</taxon>
        <taxon>Actinomycetota</taxon>
        <taxon>Actinomycetes</taxon>
        <taxon>Micrococcales</taxon>
        <taxon>Micrococcaceae</taxon>
        <taxon>Glutamicibacter</taxon>
    </lineage>
</organism>
<evidence type="ECO:0008006" key="5">
    <source>
        <dbReference type="Google" id="ProtNLM"/>
    </source>
</evidence>
<reference evidence="2 3" key="1">
    <citation type="submission" date="2018-01" db="EMBL/GenBank/DDBJ databases">
        <title>Glutamicibacter soli strain NHPC-3 Whole genome sequence and assembly.</title>
        <authorList>
            <person name="Choudhury P."/>
            <person name="Gupta D."/>
            <person name="Sengupta K."/>
            <person name="Jawed A."/>
            <person name="Sultana N."/>
            <person name="Saha P."/>
        </authorList>
    </citation>
    <scope>NUCLEOTIDE SEQUENCE [LARGE SCALE GENOMIC DNA]</scope>
    <source>
        <strain evidence="2 3">NHPC-3</strain>
    </source>
</reference>
<comment type="caution">
    <text evidence="2">The sequence shown here is derived from an EMBL/GenBank/DDBJ whole genome shotgun (WGS) entry which is preliminary data.</text>
</comment>
<gene>
    <name evidence="2" type="ORF">C1H84_15010</name>
    <name evidence="1" type="ORF">GT020_11785</name>
</gene>
<dbReference type="InterPro" id="IPR009384">
    <property type="entry name" value="SwrD-like"/>
</dbReference>
<keyword evidence="3" id="KW-1185">Reference proteome</keyword>
<accession>A0A365YCF6</accession>
<protein>
    <recommendedName>
        <fullName evidence="5">Flagellar protein FlbD</fullName>
    </recommendedName>
</protein>
<dbReference type="RefSeq" id="WP_047118831.1">
    <property type="nucleotide sequence ID" value="NZ_CM125969.1"/>
</dbReference>
<evidence type="ECO:0000313" key="2">
    <source>
        <dbReference type="EMBL" id="RBL99712.1"/>
    </source>
</evidence>
<proteinExistence type="predicted"/>
<name>A0A365YCF6_9MICC</name>
<reference evidence="1 4" key="2">
    <citation type="submission" date="2020-01" db="EMBL/GenBank/DDBJ databases">
        <title>Glutamicibacter soli M275.</title>
        <authorList>
            <person name="Meng X."/>
        </authorList>
    </citation>
    <scope>NUCLEOTIDE SEQUENCE [LARGE SCALE GENOMIC DNA]</scope>
    <source>
        <strain evidence="1 4">M275</strain>
    </source>
</reference>
<dbReference type="EMBL" id="POAF01000007">
    <property type="protein sequence ID" value="RBL99712.1"/>
    <property type="molecule type" value="Genomic_DNA"/>
</dbReference>
<evidence type="ECO:0000313" key="3">
    <source>
        <dbReference type="Proteomes" id="UP000252167"/>
    </source>
</evidence>
<sequence length="79" mass="8246">MIVLTRLNSTRLAVNADLIERIAQSPDTVVVMANGAQYVVRETLDEIIALTVDYRARVLTAARTAAAQAAGAAPAPGAP</sequence>
<dbReference type="Pfam" id="PF06289">
    <property type="entry name" value="FlbD"/>
    <property type="match status" value="1"/>
</dbReference>
<dbReference type="EMBL" id="WYDN01000010">
    <property type="protein sequence ID" value="NAZ16738.1"/>
    <property type="molecule type" value="Genomic_DNA"/>
</dbReference>
<dbReference type="Proteomes" id="UP000477543">
    <property type="component" value="Unassembled WGS sequence"/>
</dbReference>
<dbReference type="PANTHER" id="PTHR39185">
    <property type="entry name" value="SWARMING MOTILITY PROTEIN SWRD"/>
    <property type="match status" value="1"/>
</dbReference>